<feature type="coiled-coil region" evidence="14">
    <location>
        <begin position="78"/>
        <end position="123"/>
    </location>
</feature>
<dbReference type="NCBIfam" id="NF006292">
    <property type="entry name" value="PRK08475.1"/>
    <property type="match status" value="1"/>
</dbReference>
<evidence type="ECO:0000256" key="5">
    <source>
        <dbReference type="ARBA" id="ARBA00022989"/>
    </source>
</evidence>
<feature type="transmembrane region" description="Helical" evidence="12">
    <location>
        <begin position="52"/>
        <end position="70"/>
    </location>
</feature>
<accession>A0A5M9QIP9</accession>
<keyword evidence="6 12" id="KW-0406">Ion transport</keyword>
<gene>
    <name evidence="12" type="primary">atpF</name>
    <name evidence="15" type="ORF">F4V45_06335</name>
</gene>
<sequence length="191" mass="21884">MSRHLRVRFSRYKGDKVVKFFLRCGFVLIGFVAVACADGGVDIAHTDFSERVINFAIFLAILWYLGAHRLKALLQNRQQAISSRFEQAQEKINEARKSREQAQKQLEEAQKKAADIIATAKKEAVIIAQKYEEQCSADIENLIHSSESLMFFEQRKARVELVESVLKELFNSNEADIDTQEYVRILSKKVA</sequence>
<keyword evidence="5 12" id="KW-1133">Transmembrane helix</keyword>
<dbReference type="GO" id="GO:0012505">
    <property type="term" value="C:endomembrane system"/>
    <property type="evidence" value="ECO:0007669"/>
    <property type="project" value="UniProtKB-SubCell"/>
</dbReference>
<keyword evidence="7 12" id="KW-0472">Membrane</keyword>
<proteinExistence type="inferred from homology"/>
<comment type="caution">
    <text evidence="15">The sequence shown here is derived from an EMBL/GenBank/DDBJ whole genome shotgun (WGS) entry which is preliminary data.</text>
</comment>
<keyword evidence="2 12" id="KW-0138">CF(0)</keyword>
<evidence type="ECO:0000256" key="12">
    <source>
        <dbReference type="HAMAP-Rule" id="MF_01398"/>
    </source>
</evidence>
<feature type="transmembrane region" description="Helical" evidence="12">
    <location>
        <begin position="20"/>
        <end position="40"/>
    </location>
</feature>
<dbReference type="EMBL" id="VXKE01000019">
    <property type="protein sequence ID" value="KAA8708534.1"/>
    <property type="molecule type" value="Genomic_DNA"/>
</dbReference>
<evidence type="ECO:0000256" key="7">
    <source>
        <dbReference type="ARBA" id="ARBA00023136"/>
    </source>
</evidence>
<keyword evidence="12" id="KW-1003">Cell membrane</keyword>
<dbReference type="InterPro" id="IPR002146">
    <property type="entry name" value="ATP_synth_b/b'su_bac/chlpt"/>
</dbReference>
<dbReference type="PANTHER" id="PTHR34264:SF3">
    <property type="entry name" value="ATP SYNTHASE SUBUNIT B, CHLOROPLASTIC"/>
    <property type="match status" value="1"/>
</dbReference>
<evidence type="ECO:0000256" key="1">
    <source>
        <dbReference type="ARBA" id="ARBA00022448"/>
    </source>
</evidence>
<dbReference type="PANTHER" id="PTHR34264">
    <property type="entry name" value="ATP SYNTHASE SUBUNIT B, CHLOROPLASTIC"/>
    <property type="match status" value="1"/>
</dbReference>
<keyword evidence="4 12" id="KW-0375">Hydrogen ion transport</keyword>
<comment type="similarity">
    <text evidence="12 13">Belongs to the ATPase B chain family.</text>
</comment>
<keyword evidence="14" id="KW-0175">Coiled coil</keyword>
<comment type="function">
    <text evidence="9 12">F(1)F(0) ATP synthase produces ATP from ADP in the presence of a proton or sodium gradient. F-type ATPases consist of two structural domains, F(1) containing the extramembraneous catalytic core and F(0) containing the membrane proton channel, linked together by a central stalk and a peripheral stalk. During catalysis, ATP synthesis in the catalytic domain of F(1) is coupled via a rotary mechanism of the central stalk subunits to proton translocation.</text>
</comment>
<keyword evidence="8 12" id="KW-0066">ATP synthesis</keyword>
<comment type="function">
    <text evidence="10">Component of the F(0) channel, it forms part of the peripheral stalk, linking F(1) to F(0). The b'-subunit is a diverged and duplicated form of b found in plants and photosynthetic bacteria.</text>
</comment>
<dbReference type="CDD" id="cd06503">
    <property type="entry name" value="ATP-synt_Fo_b"/>
    <property type="match status" value="1"/>
</dbReference>
<dbReference type="Pfam" id="PF00430">
    <property type="entry name" value="ATP-synt_B"/>
    <property type="match status" value="1"/>
</dbReference>
<dbReference type="HAMAP" id="MF_01398">
    <property type="entry name" value="ATP_synth_b_bprime"/>
    <property type="match status" value="1"/>
</dbReference>
<evidence type="ECO:0000256" key="13">
    <source>
        <dbReference type="RuleBase" id="RU003848"/>
    </source>
</evidence>
<evidence type="ECO:0000256" key="8">
    <source>
        <dbReference type="ARBA" id="ARBA00023310"/>
    </source>
</evidence>
<evidence type="ECO:0000256" key="2">
    <source>
        <dbReference type="ARBA" id="ARBA00022547"/>
    </source>
</evidence>
<dbReference type="GO" id="GO:0046933">
    <property type="term" value="F:proton-transporting ATP synthase activity, rotational mechanism"/>
    <property type="evidence" value="ECO:0007669"/>
    <property type="project" value="UniProtKB-UniRule"/>
</dbReference>
<evidence type="ECO:0000256" key="4">
    <source>
        <dbReference type="ARBA" id="ARBA00022781"/>
    </source>
</evidence>
<dbReference type="AlphaFoldDB" id="A0A5M9QIP9"/>
<comment type="caution">
    <text evidence="12">Lacks conserved residue(s) required for the propagation of feature annotation.</text>
</comment>
<evidence type="ECO:0000256" key="10">
    <source>
        <dbReference type="ARBA" id="ARBA00025614"/>
    </source>
</evidence>
<dbReference type="GO" id="GO:0045259">
    <property type="term" value="C:proton-transporting ATP synthase complex"/>
    <property type="evidence" value="ECO:0007669"/>
    <property type="project" value="UniProtKB-KW"/>
</dbReference>
<name>A0A5M9QIP9_9HELI</name>
<protein>
    <recommendedName>
        <fullName evidence="12">ATP synthase subunit b</fullName>
    </recommendedName>
    <alternativeName>
        <fullName evidence="12">ATP synthase F(0) sector subunit b</fullName>
    </alternativeName>
    <alternativeName>
        <fullName evidence="12">ATPase subunit I</fullName>
    </alternativeName>
    <alternativeName>
        <fullName evidence="12">F-type ATPase subunit b</fullName>
        <shortName evidence="12">F-ATPase subunit b</shortName>
    </alternativeName>
</protein>
<evidence type="ECO:0000256" key="14">
    <source>
        <dbReference type="SAM" id="Coils"/>
    </source>
</evidence>
<reference evidence="15 16" key="1">
    <citation type="submission" date="2019-09" db="EMBL/GenBank/DDBJ databases">
        <title>Draft genome sequence of various Type strains from the CCUG.</title>
        <authorList>
            <person name="Pineiro-Iglesias B."/>
            <person name="Tunovic T."/>
            <person name="Unosson C."/>
            <person name="Inganas E."/>
            <person name="Ohlen M."/>
            <person name="Cardew S."/>
            <person name="Jensie-Markopoulos S."/>
            <person name="Salva-Serra F."/>
            <person name="Jaen-Luchoro D."/>
            <person name="Karlsson R."/>
            <person name="Svensson-Stadler L."/>
            <person name="Chun J."/>
            <person name="Moore E."/>
        </authorList>
    </citation>
    <scope>NUCLEOTIDE SEQUENCE [LARGE SCALE GENOMIC DNA]</scope>
    <source>
        <strain evidence="15 16">CCUG 32756T</strain>
    </source>
</reference>
<keyword evidence="1 12" id="KW-0813">Transport</keyword>
<comment type="subunit">
    <text evidence="12">F-type ATPases have 2 components, F(1) - the catalytic core - and F(0) - the membrane proton channel. F(1) has five subunits: alpha(3), beta(3), gamma(1), delta(1), epsilon(1). F(0) has three main subunits: a(1), b(2) and c(10-14). The alpha and beta chains form an alternating ring which encloses part of the gamma chain. F(1) is attached to F(0) by a central stalk formed by the gamma and epsilon chains, while a peripheral stalk is formed by the delta and b chains.</text>
</comment>
<dbReference type="GO" id="GO:0005886">
    <property type="term" value="C:plasma membrane"/>
    <property type="evidence" value="ECO:0007669"/>
    <property type="project" value="UniProtKB-SubCell"/>
</dbReference>
<evidence type="ECO:0000256" key="9">
    <source>
        <dbReference type="ARBA" id="ARBA00025198"/>
    </source>
</evidence>
<evidence type="ECO:0000313" key="16">
    <source>
        <dbReference type="Proteomes" id="UP000323707"/>
    </source>
</evidence>
<keyword evidence="3 12" id="KW-0812">Transmembrane</keyword>
<organism evidence="15 16">
    <name type="scientific">Helicobacter canis</name>
    <dbReference type="NCBI Taxonomy" id="29419"/>
    <lineage>
        <taxon>Bacteria</taxon>
        <taxon>Pseudomonadati</taxon>
        <taxon>Campylobacterota</taxon>
        <taxon>Epsilonproteobacteria</taxon>
        <taxon>Campylobacterales</taxon>
        <taxon>Helicobacteraceae</taxon>
        <taxon>Helicobacter</taxon>
    </lineage>
</organism>
<evidence type="ECO:0000256" key="6">
    <source>
        <dbReference type="ARBA" id="ARBA00023065"/>
    </source>
</evidence>
<comment type="subcellular location">
    <subcellularLocation>
        <location evidence="12">Cell membrane</location>
        <topology evidence="12">Single-pass membrane protein</topology>
    </subcellularLocation>
    <subcellularLocation>
        <location evidence="11">Endomembrane system</location>
        <topology evidence="11">Single-pass membrane protein</topology>
    </subcellularLocation>
</comment>
<evidence type="ECO:0000256" key="11">
    <source>
        <dbReference type="ARBA" id="ARBA00037847"/>
    </source>
</evidence>
<evidence type="ECO:0000313" key="15">
    <source>
        <dbReference type="EMBL" id="KAA8708534.1"/>
    </source>
</evidence>
<dbReference type="Proteomes" id="UP000323707">
    <property type="component" value="Unassembled WGS sequence"/>
</dbReference>
<evidence type="ECO:0000256" key="3">
    <source>
        <dbReference type="ARBA" id="ARBA00022692"/>
    </source>
</evidence>